<feature type="domain" description="C2H2-type" evidence="8">
    <location>
        <begin position="784"/>
        <end position="810"/>
    </location>
</feature>
<name>A0A3N4HLY8_ASCIM</name>
<feature type="compositionally biased region" description="Low complexity" evidence="7">
    <location>
        <begin position="76"/>
        <end position="89"/>
    </location>
</feature>
<feature type="compositionally biased region" description="Polar residues" evidence="7">
    <location>
        <begin position="234"/>
        <end position="243"/>
    </location>
</feature>
<keyword evidence="4" id="KW-0862">Zinc</keyword>
<organism evidence="9 10">
    <name type="scientific">Ascobolus immersus RN42</name>
    <dbReference type="NCBI Taxonomy" id="1160509"/>
    <lineage>
        <taxon>Eukaryota</taxon>
        <taxon>Fungi</taxon>
        <taxon>Dikarya</taxon>
        <taxon>Ascomycota</taxon>
        <taxon>Pezizomycotina</taxon>
        <taxon>Pezizomycetes</taxon>
        <taxon>Pezizales</taxon>
        <taxon>Ascobolaceae</taxon>
        <taxon>Ascobolus</taxon>
    </lineage>
</organism>
<dbReference type="InterPro" id="IPR036236">
    <property type="entry name" value="Znf_C2H2_sf"/>
</dbReference>
<dbReference type="GO" id="GO:0005667">
    <property type="term" value="C:transcription regulator complex"/>
    <property type="evidence" value="ECO:0007669"/>
    <property type="project" value="TreeGrafter"/>
</dbReference>
<dbReference type="Gene3D" id="3.30.160.60">
    <property type="entry name" value="Classic Zinc Finger"/>
    <property type="match status" value="2"/>
</dbReference>
<feature type="compositionally biased region" description="Low complexity" evidence="7">
    <location>
        <begin position="148"/>
        <end position="173"/>
    </location>
</feature>
<keyword evidence="10" id="KW-1185">Reference proteome</keyword>
<evidence type="ECO:0000256" key="4">
    <source>
        <dbReference type="ARBA" id="ARBA00022833"/>
    </source>
</evidence>
<evidence type="ECO:0000256" key="1">
    <source>
        <dbReference type="ARBA" id="ARBA00022723"/>
    </source>
</evidence>
<dbReference type="Proteomes" id="UP000275078">
    <property type="component" value="Unassembled WGS sequence"/>
</dbReference>
<keyword evidence="2" id="KW-0677">Repeat</keyword>
<proteinExistence type="predicted"/>
<evidence type="ECO:0000256" key="3">
    <source>
        <dbReference type="ARBA" id="ARBA00022771"/>
    </source>
</evidence>
<feature type="domain" description="C2H2-type" evidence="8">
    <location>
        <begin position="877"/>
        <end position="907"/>
    </location>
</feature>
<dbReference type="GO" id="GO:0008270">
    <property type="term" value="F:zinc ion binding"/>
    <property type="evidence" value="ECO:0007669"/>
    <property type="project" value="UniProtKB-KW"/>
</dbReference>
<feature type="region of interest" description="Disordered" evidence="7">
    <location>
        <begin position="126"/>
        <end position="176"/>
    </location>
</feature>
<protein>
    <recommendedName>
        <fullName evidence="5">C2H2 type master regulator of conidiophore development brlA</fullName>
    </recommendedName>
</protein>
<feature type="compositionally biased region" description="Polar residues" evidence="7">
    <location>
        <begin position="250"/>
        <end position="261"/>
    </location>
</feature>
<dbReference type="EMBL" id="ML119833">
    <property type="protein sequence ID" value="RPA73101.1"/>
    <property type="molecule type" value="Genomic_DNA"/>
</dbReference>
<dbReference type="AlphaFoldDB" id="A0A3N4HLY8"/>
<dbReference type="GO" id="GO:0000981">
    <property type="term" value="F:DNA-binding transcription factor activity, RNA polymerase II-specific"/>
    <property type="evidence" value="ECO:0007669"/>
    <property type="project" value="TreeGrafter"/>
</dbReference>
<evidence type="ECO:0000256" key="7">
    <source>
        <dbReference type="SAM" id="MobiDB-lite"/>
    </source>
</evidence>
<dbReference type="GO" id="GO:0000785">
    <property type="term" value="C:chromatin"/>
    <property type="evidence" value="ECO:0007669"/>
    <property type="project" value="TreeGrafter"/>
</dbReference>
<reference evidence="9 10" key="1">
    <citation type="journal article" date="2018" name="Nat. Ecol. Evol.">
        <title>Pezizomycetes genomes reveal the molecular basis of ectomycorrhizal truffle lifestyle.</title>
        <authorList>
            <person name="Murat C."/>
            <person name="Payen T."/>
            <person name="Noel B."/>
            <person name="Kuo A."/>
            <person name="Morin E."/>
            <person name="Chen J."/>
            <person name="Kohler A."/>
            <person name="Krizsan K."/>
            <person name="Balestrini R."/>
            <person name="Da Silva C."/>
            <person name="Montanini B."/>
            <person name="Hainaut M."/>
            <person name="Levati E."/>
            <person name="Barry K.W."/>
            <person name="Belfiori B."/>
            <person name="Cichocki N."/>
            <person name="Clum A."/>
            <person name="Dockter R.B."/>
            <person name="Fauchery L."/>
            <person name="Guy J."/>
            <person name="Iotti M."/>
            <person name="Le Tacon F."/>
            <person name="Lindquist E.A."/>
            <person name="Lipzen A."/>
            <person name="Malagnac F."/>
            <person name="Mello A."/>
            <person name="Molinier V."/>
            <person name="Miyauchi S."/>
            <person name="Poulain J."/>
            <person name="Riccioni C."/>
            <person name="Rubini A."/>
            <person name="Sitrit Y."/>
            <person name="Splivallo R."/>
            <person name="Traeger S."/>
            <person name="Wang M."/>
            <person name="Zifcakova L."/>
            <person name="Wipf D."/>
            <person name="Zambonelli A."/>
            <person name="Paolocci F."/>
            <person name="Nowrousian M."/>
            <person name="Ottonello S."/>
            <person name="Baldrian P."/>
            <person name="Spatafora J.W."/>
            <person name="Henrissat B."/>
            <person name="Nagy L.G."/>
            <person name="Aury J.M."/>
            <person name="Wincker P."/>
            <person name="Grigoriev I.V."/>
            <person name="Bonfante P."/>
            <person name="Martin F.M."/>
        </authorList>
    </citation>
    <scope>NUCLEOTIDE SEQUENCE [LARGE SCALE GENOMIC DNA]</scope>
    <source>
        <strain evidence="9 10">RN42</strain>
    </source>
</reference>
<feature type="region of interest" description="Disordered" evidence="7">
    <location>
        <begin position="387"/>
        <end position="407"/>
    </location>
</feature>
<evidence type="ECO:0000313" key="9">
    <source>
        <dbReference type="EMBL" id="RPA73101.1"/>
    </source>
</evidence>
<dbReference type="PANTHER" id="PTHR14003:SF19">
    <property type="entry name" value="YY2 TRANSCRIPTION FACTOR"/>
    <property type="match status" value="1"/>
</dbReference>
<sequence>MPKGKPPKKKADDVKKTLTSKPTPKKVAAPKPASKASMKKGKTEDEAPTHIQLSLTSFFTVNPATPAGSRSEMDVSKSTSTTEPPTSVKLPPIRAAPEPESGPPNRLQLSIGSFFAVKALLTTPDATPKDWVEPSVRPKDILKHQTDSHSLTASSSSTRPAASSSFSRPAASSTVPTKTVIVISDSEEEMEPVAYGLGYNDKLMRQEEARGSPFADADPQADFQSIIQAQASTLEPLDNSNRPLSPPDDPTQSQHSASNVSAEDADIDKDTLASAVEDVCRLTWGGIIVSSLDGYHRQAIAVLKTKYPDYFEALRRLDPAIVADSDFLDYLPFIKEDEIRQLVSEPSAEASELEAEVEPKDEGIDDQSDASLGYDVEHDCWLISDDEEHDVDDEGWDDRDDDYDDAENAHASADPIASSFITGTAISKPAISHERFYKVLVELFPEPSIPEEERERHEKVVALFRGTLTHFGDLQAHHQLGIRTTFNEIMAHASEEHQLQLATRGVAMLEPLLLDRLANHTLLTSADLTLLPNAKDMKFQNRHGLYAMGYVFTSNSDATKNMPIDPGAYLGSSAELRSGIRGRVLSHASTTARWQRKATHNSKHYEFAQDRPGYDLDVINSVLGVWPQELDVSIKTPEQLLVKRLFIRIVEAACHALLLTTYAHVAALLKIHPFCTHIDDIPWTGLNFRIALADVWLPSDSLVPKKVECDIEDCGEVFPTFHQLERHVIKEHSALSSKPKPTQGRICQGDDPFPCRKGCSARFKDSTSRVRHELSDLHSPKKVFACPVSKCPHRFARKDALKRHLDTYNHDQLTDEASSVIAVEVDGVVQRRFACTAKKGCEKHYARPGDRDKHQRNAHGAVSQTARRIGKNGKGNYFCTSKNCDKQFTRPDTLARHVAQKHTGNKDRLPCTDPTCTKTFATAGTRQAHVRKYHPNLNLATTKTATADKPTTRK</sequence>
<dbReference type="PROSITE" id="PS00028">
    <property type="entry name" value="ZINC_FINGER_C2H2_1"/>
    <property type="match status" value="5"/>
</dbReference>
<dbReference type="GO" id="GO:0000978">
    <property type="term" value="F:RNA polymerase II cis-regulatory region sequence-specific DNA binding"/>
    <property type="evidence" value="ECO:0007669"/>
    <property type="project" value="TreeGrafter"/>
</dbReference>
<feature type="region of interest" description="Disordered" evidence="7">
    <location>
        <begin position="234"/>
        <end position="266"/>
    </location>
</feature>
<feature type="region of interest" description="Disordered" evidence="7">
    <location>
        <begin position="345"/>
        <end position="369"/>
    </location>
</feature>
<dbReference type="SUPFAM" id="SSF57667">
    <property type="entry name" value="beta-beta-alpha zinc fingers"/>
    <property type="match status" value="1"/>
</dbReference>
<feature type="compositionally biased region" description="Acidic residues" evidence="7">
    <location>
        <begin position="387"/>
        <end position="406"/>
    </location>
</feature>
<evidence type="ECO:0000259" key="8">
    <source>
        <dbReference type="PROSITE" id="PS50157"/>
    </source>
</evidence>
<feature type="compositionally biased region" description="Basic and acidic residues" evidence="7">
    <location>
        <begin position="127"/>
        <end position="147"/>
    </location>
</feature>
<evidence type="ECO:0000256" key="5">
    <source>
        <dbReference type="ARBA" id="ARBA00044085"/>
    </source>
</evidence>
<feature type="compositionally biased region" description="Basic and acidic residues" evidence="7">
    <location>
        <begin position="845"/>
        <end position="855"/>
    </location>
</feature>
<evidence type="ECO:0000313" key="10">
    <source>
        <dbReference type="Proteomes" id="UP000275078"/>
    </source>
</evidence>
<accession>A0A3N4HLY8</accession>
<feature type="region of interest" description="Disordered" evidence="7">
    <location>
        <begin position="1"/>
        <end position="108"/>
    </location>
</feature>
<feature type="domain" description="C2H2-type" evidence="8">
    <location>
        <begin position="753"/>
        <end position="783"/>
    </location>
</feature>
<dbReference type="SMART" id="SM00355">
    <property type="entry name" value="ZnF_C2H2"/>
    <property type="match status" value="6"/>
</dbReference>
<keyword evidence="1" id="KW-0479">Metal-binding</keyword>
<gene>
    <name evidence="9" type="ORF">BJ508DRAFT_381217</name>
</gene>
<dbReference type="OrthoDB" id="8922241at2759"/>
<feature type="compositionally biased region" description="Low complexity" evidence="7">
    <location>
        <begin position="17"/>
        <end position="36"/>
    </location>
</feature>
<feature type="domain" description="C2H2-type" evidence="8">
    <location>
        <begin position="707"/>
        <end position="737"/>
    </location>
</feature>
<dbReference type="STRING" id="1160509.A0A3N4HLY8"/>
<feature type="compositionally biased region" description="Polar residues" evidence="7">
    <location>
        <begin position="51"/>
        <end position="63"/>
    </location>
</feature>
<keyword evidence="3 6" id="KW-0863">Zinc-finger</keyword>
<evidence type="ECO:0000256" key="2">
    <source>
        <dbReference type="ARBA" id="ARBA00022737"/>
    </source>
</evidence>
<feature type="region of interest" description="Disordered" evidence="7">
    <location>
        <begin position="845"/>
        <end position="865"/>
    </location>
</feature>
<dbReference type="PANTHER" id="PTHR14003">
    <property type="entry name" value="TRANSCRIPTIONAL REPRESSOR PROTEIN YY"/>
    <property type="match status" value="1"/>
</dbReference>
<evidence type="ECO:0000256" key="6">
    <source>
        <dbReference type="PROSITE-ProRule" id="PRU00042"/>
    </source>
</evidence>
<dbReference type="InterPro" id="IPR013087">
    <property type="entry name" value="Znf_C2H2_type"/>
</dbReference>
<dbReference type="PROSITE" id="PS50157">
    <property type="entry name" value="ZINC_FINGER_C2H2_2"/>
    <property type="match status" value="4"/>
</dbReference>